<organism evidence="1 2">
    <name type="scientific">Nocardia rhamnosiphila</name>
    <dbReference type="NCBI Taxonomy" id="426716"/>
    <lineage>
        <taxon>Bacteria</taxon>
        <taxon>Bacillati</taxon>
        <taxon>Actinomycetota</taxon>
        <taxon>Actinomycetes</taxon>
        <taxon>Mycobacteriales</taxon>
        <taxon>Nocardiaceae</taxon>
        <taxon>Nocardia</taxon>
    </lineage>
</organism>
<keyword evidence="2" id="KW-1185">Reference proteome</keyword>
<evidence type="ECO:0000313" key="2">
    <source>
        <dbReference type="Proteomes" id="UP001550628"/>
    </source>
</evidence>
<reference evidence="1 2" key="1">
    <citation type="submission" date="2024-06" db="EMBL/GenBank/DDBJ databases">
        <title>The Natural Products Discovery Center: Release of the First 8490 Sequenced Strains for Exploring Actinobacteria Biosynthetic Diversity.</title>
        <authorList>
            <person name="Kalkreuter E."/>
            <person name="Kautsar S.A."/>
            <person name="Yang D."/>
            <person name="Bader C.D."/>
            <person name="Teijaro C.N."/>
            <person name="Fluegel L."/>
            <person name="Davis C.M."/>
            <person name="Simpson J.R."/>
            <person name="Lauterbach L."/>
            <person name="Steele A.D."/>
            <person name="Gui C."/>
            <person name="Meng S."/>
            <person name="Li G."/>
            <person name="Viehrig K."/>
            <person name="Ye F."/>
            <person name="Su P."/>
            <person name="Kiefer A.F."/>
            <person name="Nichols A."/>
            <person name="Cepeda A.J."/>
            <person name="Yan W."/>
            <person name="Fan B."/>
            <person name="Jiang Y."/>
            <person name="Adhikari A."/>
            <person name="Zheng C.-J."/>
            <person name="Schuster L."/>
            <person name="Cowan T.M."/>
            <person name="Smanski M.J."/>
            <person name="Chevrette M.G."/>
            <person name="De Carvalho L.P.S."/>
            <person name="Shen B."/>
        </authorList>
    </citation>
    <scope>NUCLEOTIDE SEQUENCE [LARGE SCALE GENOMIC DNA]</scope>
    <source>
        <strain evidence="1 2">NPDC019708</strain>
    </source>
</reference>
<proteinExistence type="predicted"/>
<accession>A0ABV2WJF7</accession>
<dbReference type="Proteomes" id="UP001550628">
    <property type="component" value="Unassembled WGS sequence"/>
</dbReference>
<gene>
    <name evidence="1" type="ORF">ABZ510_04075</name>
</gene>
<dbReference type="RefSeq" id="WP_356954925.1">
    <property type="nucleotide sequence ID" value="NZ_JBEXYG010000001.1"/>
</dbReference>
<dbReference type="EMBL" id="JBEYBF010000002">
    <property type="protein sequence ID" value="MEU1951016.1"/>
    <property type="molecule type" value="Genomic_DNA"/>
</dbReference>
<protein>
    <submittedName>
        <fullName evidence="1">Uncharacterized protein</fullName>
    </submittedName>
</protein>
<comment type="caution">
    <text evidence="1">The sequence shown here is derived from an EMBL/GenBank/DDBJ whole genome shotgun (WGS) entry which is preliminary data.</text>
</comment>
<name>A0ABV2WJF7_9NOCA</name>
<sequence length="153" mass="17216">MGLDVYAVRPGQSRVTDGAAFRRLQDMAPEERGEFGWLHPEEPEPFRELAREFATGGLFWPSDGDPTGFRGQVYDGWISDEFGLSFYDLFDPEEVRGLLKRLDEWLVRAETGAVPVPLFGHDSDDGYALARVRSLAAFLRAAAAQGLWLFPDY</sequence>
<evidence type="ECO:0000313" key="1">
    <source>
        <dbReference type="EMBL" id="MEU1951016.1"/>
    </source>
</evidence>